<dbReference type="Gene3D" id="2.30.42.10">
    <property type="match status" value="1"/>
</dbReference>
<dbReference type="InterPro" id="IPR036034">
    <property type="entry name" value="PDZ_sf"/>
</dbReference>
<keyword evidence="2 6" id="KW-0378">Hydrolase</keyword>
<dbReference type="GO" id="GO:0006508">
    <property type="term" value="P:proteolysis"/>
    <property type="evidence" value="ECO:0007669"/>
    <property type="project" value="UniProtKB-KW"/>
</dbReference>
<keyword evidence="1 6" id="KW-0645">Protease</keyword>
<dbReference type="EC" id="3.4.21.-" evidence="6"/>
<keyword evidence="4" id="KW-0472">Membrane</keyword>
<dbReference type="RefSeq" id="WP_197007443.1">
    <property type="nucleotide sequence ID" value="NZ_BONS01000019.1"/>
</dbReference>
<feature type="domain" description="PDZ" evidence="5">
    <location>
        <begin position="471"/>
        <end position="555"/>
    </location>
</feature>
<dbReference type="Proteomes" id="UP000622552">
    <property type="component" value="Unassembled WGS sequence"/>
</dbReference>
<dbReference type="SUPFAM" id="SSF50156">
    <property type="entry name" value="PDZ domain-like"/>
    <property type="match status" value="1"/>
</dbReference>
<feature type="compositionally biased region" description="Polar residues" evidence="3">
    <location>
        <begin position="9"/>
        <end position="23"/>
    </location>
</feature>
<dbReference type="PANTHER" id="PTHR43343">
    <property type="entry name" value="PEPTIDASE S12"/>
    <property type="match status" value="1"/>
</dbReference>
<feature type="compositionally biased region" description="Pro residues" evidence="3">
    <location>
        <begin position="175"/>
        <end position="186"/>
    </location>
</feature>
<accession>A0A8J7KTP0</accession>
<dbReference type="AlphaFoldDB" id="A0A8J7KTP0"/>
<dbReference type="SUPFAM" id="SSF50494">
    <property type="entry name" value="Trypsin-like serine proteases"/>
    <property type="match status" value="1"/>
</dbReference>
<dbReference type="Pfam" id="PF13365">
    <property type="entry name" value="Trypsin_2"/>
    <property type="match status" value="1"/>
</dbReference>
<feature type="transmembrane region" description="Helical" evidence="4">
    <location>
        <begin position="226"/>
        <end position="251"/>
    </location>
</feature>
<evidence type="ECO:0000259" key="5">
    <source>
        <dbReference type="PROSITE" id="PS50106"/>
    </source>
</evidence>
<keyword evidence="7" id="KW-1185">Reference proteome</keyword>
<dbReference type="SMART" id="SM00228">
    <property type="entry name" value="PDZ"/>
    <property type="match status" value="1"/>
</dbReference>
<feature type="compositionally biased region" description="Polar residues" evidence="3">
    <location>
        <begin position="158"/>
        <end position="171"/>
    </location>
</feature>
<dbReference type="InterPro" id="IPR001940">
    <property type="entry name" value="Peptidase_S1C"/>
</dbReference>
<dbReference type="InterPro" id="IPR009003">
    <property type="entry name" value="Peptidase_S1_PA"/>
</dbReference>
<dbReference type="PRINTS" id="PR00834">
    <property type="entry name" value="PROTEASES2C"/>
</dbReference>
<protein>
    <submittedName>
        <fullName evidence="6">Putative serine protease PepD</fullName>
        <ecNumber evidence="6">3.4.21.-</ecNumber>
    </submittedName>
</protein>
<name>A0A8J7KTP0_9ACTN</name>
<dbReference type="CDD" id="cd06779">
    <property type="entry name" value="cpPDZ_Deg_HtrA-like"/>
    <property type="match status" value="1"/>
</dbReference>
<dbReference type="Pfam" id="PF13180">
    <property type="entry name" value="PDZ_2"/>
    <property type="match status" value="1"/>
</dbReference>
<reference evidence="6" key="1">
    <citation type="submission" date="2020-11" db="EMBL/GenBank/DDBJ databases">
        <title>Sequencing the genomes of 1000 actinobacteria strains.</title>
        <authorList>
            <person name="Klenk H.-P."/>
        </authorList>
    </citation>
    <scope>NUCLEOTIDE SEQUENCE</scope>
    <source>
        <strain evidence="6">DSM 45356</strain>
    </source>
</reference>
<evidence type="ECO:0000256" key="4">
    <source>
        <dbReference type="SAM" id="Phobius"/>
    </source>
</evidence>
<dbReference type="EMBL" id="JADOUF010000001">
    <property type="protein sequence ID" value="MBG6140952.1"/>
    <property type="molecule type" value="Genomic_DNA"/>
</dbReference>
<keyword evidence="4" id="KW-0812">Transmembrane</keyword>
<organism evidence="6 7">
    <name type="scientific">Longispora fulva</name>
    <dbReference type="NCBI Taxonomy" id="619741"/>
    <lineage>
        <taxon>Bacteria</taxon>
        <taxon>Bacillati</taxon>
        <taxon>Actinomycetota</taxon>
        <taxon>Actinomycetes</taxon>
        <taxon>Micromonosporales</taxon>
        <taxon>Micromonosporaceae</taxon>
        <taxon>Longispora</taxon>
    </lineage>
</organism>
<evidence type="ECO:0000256" key="2">
    <source>
        <dbReference type="ARBA" id="ARBA00022801"/>
    </source>
</evidence>
<gene>
    <name evidence="6" type="ORF">IW245_007146</name>
</gene>
<dbReference type="InterPro" id="IPR001478">
    <property type="entry name" value="PDZ"/>
</dbReference>
<feature type="compositionally biased region" description="Low complexity" evidence="3">
    <location>
        <begin position="43"/>
        <end position="84"/>
    </location>
</feature>
<proteinExistence type="predicted"/>
<feature type="compositionally biased region" description="Low complexity" evidence="3">
    <location>
        <begin position="136"/>
        <end position="155"/>
    </location>
</feature>
<keyword evidence="4" id="KW-1133">Transmembrane helix</keyword>
<dbReference type="GO" id="GO:0004252">
    <property type="term" value="F:serine-type endopeptidase activity"/>
    <property type="evidence" value="ECO:0007669"/>
    <property type="project" value="InterPro"/>
</dbReference>
<feature type="region of interest" description="Disordered" evidence="3">
    <location>
        <begin position="136"/>
        <end position="217"/>
    </location>
</feature>
<evidence type="ECO:0000313" key="7">
    <source>
        <dbReference type="Proteomes" id="UP000622552"/>
    </source>
</evidence>
<comment type="caution">
    <text evidence="6">The sequence shown here is derived from an EMBL/GenBank/DDBJ whole genome shotgun (WGS) entry which is preliminary data.</text>
</comment>
<evidence type="ECO:0000313" key="6">
    <source>
        <dbReference type="EMBL" id="MBG6140952.1"/>
    </source>
</evidence>
<dbReference type="PANTHER" id="PTHR43343:SF3">
    <property type="entry name" value="PROTEASE DO-LIKE 8, CHLOROPLASTIC"/>
    <property type="match status" value="1"/>
</dbReference>
<dbReference type="PROSITE" id="PS50106">
    <property type="entry name" value="PDZ"/>
    <property type="match status" value="1"/>
</dbReference>
<evidence type="ECO:0000256" key="1">
    <source>
        <dbReference type="ARBA" id="ARBA00022670"/>
    </source>
</evidence>
<feature type="region of interest" description="Disordered" evidence="3">
    <location>
        <begin position="1"/>
        <end position="84"/>
    </location>
</feature>
<evidence type="ECO:0000256" key="3">
    <source>
        <dbReference type="SAM" id="MobiDB-lite"/>
    </source>
</evidence>
<sequence length="570" mass="56286">MSSDETNRDQQSTTVNQDPSTPTDIPATTPAESATVATPAEFAPAASVTTPAPAESPTVPAPAATAERIDAPAAQAAPGEAAAVPAAPTEALAVTPEQLADAVRAQAERSEALRGDLEQGAYTAPTEVARETNLGPAAASHGAPAAAPTPGHTPGWSPATQTTGQYPTSGHPQPVFVPAPGQPGAPQPLSGPGGPAGPPYYPGGHPMPAFAQQPTPRKKMGTLPKVLIGTAAALVLAVTAGTVGGVVGFALGDSNSGSSVVQTSTGRAVTNGGTLADVANQALKSVVGVKTATGEGSGVVFNKDGYIVTNNHVIAGARGQIQVTLPDGKTVPATLVGTDPTNDLAVLKIDGVDGLEPILFADSSAVKVGDDVLAIGNPLGLDGTVTKGILSARDRTIDEGSDTQSQSQGNRLSGLLQTDAAINPGNSGGALTDAAGRLIGINTAIATGGSGSKGNIGVGFAIPSNKVKSVVEQLMKGGKVGHPYIGVRVLNSTTQAGAVVDSTDPNSPAAQAGLAKGDLITGVNGKPVKNQDELISAIQSGNPGDKLTLTVVRDGKTVTVPVTVGSSPTG</sequence>
<dbReference type="Gene3D" id="2.40.10.120">
    <property type="match status" value="1"/>
</dbReference>
<dbReference type="InterPro" id="IPR051201">
    <property type="entry name" value="Chloro_Bact_Ser_Proteases"/>
</dbReference>